<feature type="region of interest" description="Disordered" evidence="1">
    <location>
        <begin position="784"/>
        <end position="854"/>
    </location>
</feature>
<sequence length="1044" mass="116250">MQSEDELEGEDRSVRDKYDGSPEDIAAETEDDLPPPPKNRDITPGVRTDERKWSFVVEHNIDSCIINIQHVDMKGYLTIFIRAEITLKIPNKFNPKFKRRDGRQFWLHHGRLITRGWWFVLSVGSKHRAWVGVWPHLIQRPSRCSVCPCLGLILLAKACGPCPSRSLGVESWVHGVQVVITNFQSTPRSLTLARFSATFLLFTATLLLGLLIRQLQTHQMDIYNILSSPQFYGKRHRGIRTRLPPTPSSSIRPIRNHLQPPEPSLLEPQPFPYLPTIHQAEGPTNTKTHQIKTAQFSLASTMMNFYNVISRSSHTVNKMAGPSKRAKILSDKELNDLLHDNELSDISESECSSDSETNVEISSGSDNDSEEDVIGEDGDCNIHHGTWTKVGTERPRFPFSGQPGLKVQLENPDDPLEYFELFITPEIAEMISTESNRYAQQFLENSPNLKLKSRIHQWHETNKDEIMTLLSFFLLQGLHQKPDNKSYFSRRKILETPIFMELFSERRFHLLLKFLHFVDNEAYDEATCGSKNNNVCQYLGRIPEDNQENNITINVPVIMSARSAPVVIDSPPPSCLGGDTLGAYSVSCVCRLHLARDVHPPTVPDIALCTHAMTSSSTMLRAAVPTGVGMDGEIVLLLGMLINPRLANRDTSAAGSGIGETRPGDVGIAFGRTIPHVSKTDSILIPTGLVLRHLVSYKTRVAHIPPSFVLNSVIPNPSDPVSPVLRVCAPYKIASIEDRRHSWTKCGNSKEKPPPVHPTEIRTSISPSSAVELNTTSALANNTTEAEPVPDHTWPMSSPWPLKKTNGRTCTPRAVTSIPAVADSSSSSGSEGSSSEERNEPRPPLSGSQTVGRVPPVPAPVAPLLWTKYCLTSYAGSVEVSDRRRSRSRALLGLDSSRMSRDSVLELESYLRHRQYIDFVIPRDQRISTQVSLHLYSPVPSSASQPVALNSQRHNSKVYPGNTHLRPTWKYILSAAFLTVSFHIATGSALMAFMAATLVFLVPLMAYLSRVGIVSSSARFLNARRYFCLHSSELQADIPDSREL</sequence>
<feature type="transmembrane region" description="Helical" evidence="2">
    <location>
        <begin position="192"/>
        <end position="212"/>
    </location>
</feature>
<evidence type="ECO:0000256" key="2">
    <source>
        <dbReference type="SAM" id="Phobius"/>
    </source>
</evidence>
<organism evidence="4">
    <name type="scientific">Timema californicum</name>
    <name type="common">California timema</name>
    <name type="synonym">Walking stick</name>
    <dbReference type="NCBI Taxonomy" id="61474"/>
    <lineage>
        <taxon>Eukaryota</taxon>
        <taxon>Metazoa</taxon>
        <taxon>Ecdysozoa</taxon>
        <taxon>Arthropoda</taxon>
        <taxon>Hexapoda</taxon>
        <taxon>Insecta</taxon>
        <taxon>Pterygota</taxon>
        <taxon>Neoptera</taxon>
        <taxon>Polyneoptera</taxon>
        <taxon>Phasmatodea</taxon>
        <taxon>Timematodea</taxon>
        <taxon>Timematoidea</taxon>
        <taxon>Timematidae</taxon>
        <taxon>Timema</taxon>
    </lineage>
</organism>
<evidence type="ECO:0000259" key="3">
    <source>
        <dbReference type="Pfam" id="PF13843"/>
    </source>
</evidence>
<dbReference type="PANTHER" id="PTHR46599:SF3">
    <property type="entry name" value="PIGGYBAC TRANSPOSABLE ELEMENT-DERIVED PROTEIN 4"/>
    <property type="match status" value="1"/>
</dbReference>
<gene>
    <name evidence="4" type="ORF">TCMB3V08_LOCUS8446</name>
</gene>
<dbReference type="EMBL" id="OE183635">
    <property type="protein sequence ID" value="CAD7575868.1"/>
    <property type="molecule type" value="Genomic_DNA"/>
</dbReference>
<feature type="region of interest" description="Disordered" evidence="1">
    <location>
        <begin position="744"/>
        <end position="771"/>
    </location>
</feature>
<feature type="domain" description="PiggyBac transposable element-derived protein" evidence="3">
    <location>
        <begin position="414"/>
        <end position="525"/>
    </location>
</feature>
<evidence type="ECO:0000313" key="4">
    <source>
        <dbReference type="EMBL" id="CAD7575868.1"/>
    </source>
</evidence>
<keyword evidence="2" id="KW-0812">Transmembrane</keyword>
<feature type="transmembrane region" description="Helical" evidence="2">
    <location>
        <begin position="991"/>
        <end position="1009"/>
    </location>
</feature>
<proteinExistence type="predicted"/>
<reference evidence="4" key="1">
    <citation type="submission" date="2020-11" db="EMBL/GenBank/DDBJ databases">
        <authorList>
            <person name="Tran Van P."/>
        </authorList>
    </citation>
    <scope>NUCLEOTIDE SEQUENCE</scope>
</reference>
<feature type="compositionally biased region" description="Low complexity" evidence="1">
    <location>
        <begin position="824"/>
        <end position="833"/>
    </location>
</feature>
<feature type="compositionally biased region" description="Acidic residues" evidence="1">
    <location>
        <begin position="367"/>
        <end position="376"/>
    </location>
</feature>
<protein>
    <submittedName>
        <fullName evidence="4">(California timema) hypothetical protein</fullName>
    </submittedName>
</protein>
<accession>A0A7R9PA79</accession>
<dbReference type="AlphaFoldDB" id="A0A7R9PA79"/>
<dbReference type="InterPro" id="IPR029526">
    <property type="entry name" value="PGBD"/>
</dbReference>
<feature type="compositionally biased region" description="Acidic residues" evidence="1">
    <location>
        <begin position="21"/>
        <end position="33"/>
    </location>
</feature>
<feature type="region of interest" description="Disordered" evidence="1">
    <location>
        <begin position="1"/>
        <end position="45"/>
    </location>
</feature>
<feature type="compositionally biased region" description="Basic and acidic residues" evidence="1">
    <location>
        <begin position="10"/>
        <end position="20"/>
    </location>
</feature>
<feature type="compositionally biased region" description="Polar residues" evidence="1">
    <location>
        <begin position="761"/>
        <end position="771"/>
    </location>
</feature>
<keyword evidence="2" id="KW-1133">Transmembrane helix</keyword>
<dbReference type="PANTHER" id="PTHR46599">
    <property type="entry name" value="PIGGYBAC TRANSPOSABLE ELEMENT-DERIVED PROTEIN 4"/>
    <property type="match status" value="1"/>
</dbReference>
<feature type="region of interest" description="Disordered" evidence="1">
    <location>
        <begin position="345"/>
        <end position="376"/>
    </location>
</feature>
<dbReference type="Pfam" id="PF13843">
    <property type="entry name" value="DDE_Tnp_1_7"/>
    <property type="match status" value="1"/>
</dbReference>
<evidence type="ECO:0000256" key="1">
    <source>
        <dbReference type="SAM" id="MobiDB-lite"/>
    </source>
</evidence>
<name>A0A7R9PA79_TIMCA</name>
<keyword evidence="2" id="KW-0472">Membrane</keyword>